<dbReference type="EMBL" id="DQTV01000002">
    <property type="protein sequence ID" value="HIP56462.1"/>
    <property type="molecule type" value="Genomic_DNA"/>
</dbReference>
<feature type="transmembrane region" description="Helical" evidence="6">
    <location>
        <begin position="265"/>
        <end position="282"/>
    </location>
</feature>
<dbReference type="Proteomes" id="UP000605805">
    <property type="component" value="Unassembled WGS sequence"/>
</dbReference>
<proteinExistence type="inferred from homology"/>
<dbReference type="PANTHER" id="PTHR30477:SF21">
    <property type="entry name" value="ABC-3 PROTEIN"/>
    <property type="match status" value="1"/>
</dbReference>
<accession>A0A832YYH7</accession>
<dbReference type="Gene3D" id="1.10.3470.10">
    <property type="entry name" value="ABC transporter involved in vitamin B12 uptake, BtuC"/>
    <property type="match status" value="1"/>
</dbReference>
<dbReference type="InterPro" id="IPR001626">
    <property type="entry name" value="ABC_TroCD"/>
</dbReference>
<name>A0A832YYH7_9CREN</name>
<feature type="transmembrane region" description="Helical" evidence="6">
    <location>
        <begin position="79"/>
        <end position="99"/>
    </location>
</feature>
<feature type="transmembrane region" description="Helical" evidence="6">
    <location>
        <begin position="28"/>
        <end position="46"/>
    </location>
</feature>
<dbReference type="SUPFAM" id="SSF81345">
    <property type="entry name" value="ABC transporter involved in vitamin B12 uptake, BtuC"/>
    <property type="match status" value="1"/>
</dbReference>
<organism evidence="7 8">
    <name type="scientific">Ignisphaera aggregans</name>
    <dbReference type="NCBI Taxonomy" id="334771"/>
    <lineage>
        <taxon>Archaea</taxon>
        <taxon>Thermoproteota</taxon>
        <taxon>Thermoprotei</taxon>
        <taxon>Desulfurococcales</taxon>
        <taxon>Desulfurococcaceae</taxon>
        <taxon>Ignisphaera</taxon>
    </lineage>
</organism>
<feature type="transmembrane region" description="Helical" evidence="6">
    <location>
        <begin position="111"/>
        <end position="131"/>
    </location>
</feature>
<evidence type="ECO:0000313" key="7">
    <source>
        <dbReference type="EMBL" id="HIP56462.1"/>
    </source>
</evidence>
<gene>
    <name evidence="7" type="ORF">EYH02_00080</name>
</gene>
<dbReference type="InterPro" id="IPR037294">
    <property type="entry name" value="ABC_BtuC-like"/>
</dbReference>
<evidence type="ECO:0000256" key="6">
    <source>
        <dbReference type="SAM" id="Phobius"/>
    </source>
</evidence>
<evidence type="ECO:0000256" key="2">
    <source>
        <dbReference type="ARBA" id="ARBA00008034"/>
    </source>
</evidence>
<feature type="transmembrane region" description="Helical" evidence="6">
    <location>
        <begin position="51"/>
        <end position="73"/>
    </location>
</feature>
<feature type="transmembrane region" description="Helical" evidence="6">
    <location>
        <begin position="151"/>
        <end position="170"/>
    </location>
</feature>
<comment type="similarity">
    <text evidence="2">Belongs to the ABC-3 integral membrane protein family.</text>
</comment>
<dbReference type="PANTHER" id="PTHR30477">
    <property type="entry name" value="ABC-TRANSPORTER METAL-BINDING PROTEIN"/>
    <property type="match status" value="1"/>
</dbReference>
<sequence>MRIAIATLLFVIITLSITVAIITDIRWTITMLCTSIVYGALSPAIAARRLYFLAAAAPHTALFSALLAIPIAIDVGYLPLYLWALILGIPLINIVAYMVRRGVDPDVATSILVAFTASGSVILMNVVREVYSSYNVWSYIVGDPLLVSENQLPYLTTVALMVLTLVVLSYREILVLGIDRDSVFLAGVRTRVYDFLLFTLIAIAAIAMIGVVGFVLEHILILLPASIAIALTDSAFRTLILSIAISVVSGLLGLALSLYLGIAPAGAIGMILLLIYIGTIYIQSVRKVIKKVVKTV</sequence>
<feature type="transmembrane region" description="Helical" evidence="6">
    <location>
        <begin position="239"/>
        <end position="259"/>
    </location>
</feature>
<protein>
    <submittedName>
        <fullName evidence="7">Metal ABC transporter permease</fullName>
    </submittedName>
</protein>
<keyword evidence="4 6" id="KW-1133">Transmembrane helix</keyword>
<evidence type="ECO:0000256" key="3">
    <source>
        <dbReference type="ARBA" id="ARBA00022692"/>
    </source>
</evidence>
<dbReference type="GO" id="GO:0043190">
    <property type="term" value="C:ATP-binding cassette (ABC) transporter complex"/>
    <property type="evidence" value="ECO:0007669"/>
    <property type="project" value="InterPro"/>
</dbReference>
<keyword evidence="5 6" id="KW-0472">Membrane</keyword>
<comment type="caution">
    <text evidence="7">The sequence shown here is derived from an EMBL/GenBank/DDBJ whole genome shotgun (WGS) entry which is preliminary data.</text>
</comment>
<feature type="transmembrane region" description="Helical" evidence="6">
    <location>
        <begin position="191"/>
        <end position="209"/>
    </location>
</feature>
<reference evidence="7" key="1">
    <citation type="journal article" date="2020" name="ISME J.">
        <title>Gammaproteobacteria mediating utilization of methyl-, sulfur- and petroleum organic compounds in deep ocean hydrothermal plumes.</title>
        <authorList>
            <person name="Zhou Z."/>
            <person name="Liu Y."/>
            <person name="Pan J."/>
            <person name="Cron B.R."/>
            <person name="Toner B.M."/>
            <person name="Anantharaman K."/>
            <person name="Breier J.A."/>
            <person name="Dick G.J."/>
            <person name="Li M."/>
        </authorList>
    </citation>
    <scope>NUCLEOTIDE SEQUENCE</scope>
    <source>
        <strain evidence="7">SZUA-1435</strain>
    </source>
</reference>
<dbReference type="GO" id="GO:0055085">
    <property type="term" value="P:transmembrane transport"/>
    <property type="evidence" value="ECO:0007669"/>
    <property type="project" value="InterPro"/>
</dbReference>
<dbReference type="Pfam" id="PF00950">
    <property type="entry name" value="ABC-3"/>
    <property type="match status" value="1"/>
</dbReference>
<evidence type="ECO:0000256" key="4">
    <source>
        <dbReference type="ARBA" id="ARBA00022989"/>
    </source>
</evidence>
<dbReference type="AlphaFoldDB" id="A0A832YYH7"/>
<evidence type="ECO:0000313" key="8">
    <source>
        <dbReference type="Proteomes" id="UP000605805"/>
    </source>
</evidence>
<keyword evidence="3 6" id="KW-0812">Transmembrane</keyword>
<comment type="subcellular location">
    <subcellularLocation>
        <location evidence="1">Membrane</location>
        <topology evidence="1">Multi-pass membrane protein</topology>
    </subcellularLocation>
</comment>
<evidence type="ECO:0000256" key="5">
    <source>
        <dbReference type="ARBA" id="ARBA00023136"/>
    </source>
</evidence>
<evidence type="ECO:0000256" key="1">
    <source>
        <dbReference type="ARBA" id="ARBA00004141"/>
    </source>
</evidence>